<evidence type="ECO:0000259" key="8">
    <source>
        <dbReference type="Pfam" id="PF19053"/>
    </source>
</evidence>
<keyword evidence="5 7" id="KW-1133">Transmembrane helix</keyword>
<comment type="subcellular location">
    <subcellularLocation>
        <location evidence="1">Cell membrane</location>
        <topology evidence="1">Multi-pass membrane protein</topology>
    </subcellularLocation>
</comment>
<name>A0ABR7LPD5_9ACTN</name>
<feature type="transmembrane region" description="Helical" evidence="7">
    <location>
        <begin position="207"/>
        <end position="227"/>
    </location>
</feature>
<dbReference type="Pfam" id="PF19053">
    <property type="entry name" value="EccD"/>
    <property type="match status" value="1"/>
</dbReference>
<keyword evidence="10" id="KW-1185">Reference proteome</keyword>
<evidence type="ECO:0000256" key="2">
    <source>
        <dbReference type="ARBA" id="ARBA00006162"/>
    </source>
</evidence>
<evidence type="ECO:0000256" key="6">
    <source>
        <dbReference type="ARBA" id="ARBA00023136"/>
    </source>
</evidence>
<feature type="transmembrane region" description="Helical" evidence="7">
    <location>
        <begin position="234"/>
        <end position="255"/>
    </location>
</feature>
<dbReference type="Gene3D" id="3.10.20.90">
    <property type="entry name" value="Phosphatidylinositol 3-kinase Catalytic Subunit, Chain A, domain 1"/>
    <property type="match status" value="1"/>
</dbReference>
<dbReference type="PIRSF" id="PIRSF017804">
    <property type="entry name" value="Secretion_EccD1"/>
    <property type="match status" value="1"/>
</dbReference>
<feature type="transmembrane region" description="Helical" evidence="7">
    <location>
        <begin position="347"/>
        <end position="362"/>
    </location>
</feature>
<sequence>MSPTSGAELCRVTVVGPKRRVDISLPAHVPFAQLWPAILHYSGDNLADAGLAHGGWVLQRLDEAPFDGGVTPSQANLRDGEMLYLRPTMAQLPELSFDDVADVVATGVNDRPDRWRVEWTRNYGLGVAGAAAAIAAVVVLLSGPSWILPAVAAGVLSLLALIAAIGISRASGDTQAGVVLGFCALPHAFLAGLLAPARDTSLTELGAVHALSGFAVVVLVATIAAVGISDGLPVFLGGVFAALMGAIGAGVAVIFDGVSASGVAAVTVTVTSALMPLTPTIAFRLARVTLPPVPESAEDLRRDTMMVDGQQVLRRTAHAARFVTGIVLGLGMVGFIAQVPLAFSDGWLGPTMSATVAVALLLRSRIFRGRAQRLALMVPGIAGLGVLAVASSIGASQNVVLMAVLAPLLAVAAIVVGVSLWLPDNRPSPFWARAADIIDLLVVLSLVPMALGEVGLFSYVRGLGG</sequence>
<dbReference type="Proteomes" id="UP000805614">
    <property type="component" value="Unassembled WGS sequence"/>
</dbReference>
<evidence type="ECO:0000256" key="3">
    <source>
        <dbReference type="ARBA" id="ARBA00022475"/>
    </source>
</evidence>
<dbReference type="EMBL" id="JABVEC010000008">
    <property type="protein sequence ID" value="MBC6466347.1"/>
    <property type="molecule type" value="Genomic_DNA"/>
</dbReference>
<keyword evidence="4 7" id="KW-0812">Transmembrane</keyword>
<accession>A0ABR7LPD5</accession>
<evidence type="ECO:0000256" key="4">
    <source>
        <dbReference type="ARBA" id="ARBA00022692"/>
    </source>
</evidence>
<dbReference type="RefSeq" id="WP_187243371.1">
    <property type="nucleotide sequence ID" value="NZ_BAAAOK010000009.1"/>
</dbReference>
<dbReference type="NCBIfam" id="TIGR03920">
    <property type="entry name" value="T7SS_EccD"/>
    <property type="match status" value="1"/>
</dbReference>
<evidence type="ECO:0000256" key="7">
    <source>
        <dbReference type="SAM" id="Phobius"/>
    </source>
</evidence>
<comment type="caution">
    <text evidence="9">The sequence shown here is derived from an EMBL/GenBank/DDBJ whole genome shotgun (WGS) entry which is preliminary data.</text>
</comment>
<reference evidence="9 10" key="1">
    <citation type="submission" date="2020-06" db="EMBL/GenBank/DDBJ databases">
        <title>Actinomadura xiongansis sp. nov., isolated from soil of Baiyangdian.</title>
        <authorList>
            <person name="Zhang X."/>
        </authorList>
    </citation>
    <scope>NUCLEOTIDE SEQUENCE [LARGE SCALE GENOMIC DNA]</scope>
    <source>
        <strain evidence="9 10">HBUM206468</strain>
    </source>
</reference>
<feature type="transmembrane region" description="Helical" evidence="7">
    <location>
        <begin position="374"/>
        <end position="393"/>
    </location>
</feature>
<proteinExistence type="inferred from homology"/>
<dbReference type="InterPro" id="IPR044049">
    <property type="entry name" value="EccD_transm"/>
</dbReference>
<keyword evidence="6 7" id="KW-0472">Membrane</keyword>
<gene>
    <name evidence="9" type="primary">eccD</name>
    <name evidence="9" type="ORF">HKK74_12655</name>
</gene>
<keyword evidence="3" id="KW-1003">Cell membrane</keyword>
<dbReference type="InterPro" id="IPR006707">
    <property type="entry name" value="T7SS_EccD"/>
</dbReference>
<feature type="domain" description="EccD-like transmembrane" evidence="8">
    <location>
        <begin position="120"/>
        <end position="463"/>
    </location>
</feature>
<feature type="transmembrane region" description="Helical" evidence="7">
    <location>
        <begin position="434"/>
        <end position="460"/>
    </location>
</feature>
<comment type="similarity">
    <text evidence="2">Belongs to the EccD/Snm4 family.</text>
</comment>
<feature type="transmembrane region" description="Helical" evidence="7">
    <location>
        <begin position="399"/>
        <end position="422"/>
    </location>
</feature>
<dbReference type="InterPro" id="IPR024962">
    <property type="entry name" value="YukD-like"/>
</dbReference>
<protein>
    <submittedName>
        <fullName evidence="9">Type VII secretion integral membrane protein EccD</fullName>
    </submittedName>
</protein>
<evidence type="ECO:0000256" key="5">
    <source>
        <dbReference type="ARBA" id="ARBA00022989"/>
    </source>
</evidence>
<evidence type="ECO:0000313" key="10">
    <source>
        <dbReference type="Proteomes" id="UP000805614"/>
    </source>
</evidence>
<feature type="transmembrane region" description="Helical" evidence="7">
    <location>
        <begin position="177"/>
        <end position="195"/>
    </location>
</feature>
<organism evidence="9 10">
    <name type="scientific">Actinomadura alba</name>
    <dbReference type="NCBI Taxonomy" id="406431"/>
    <lineage>
        <taxon>Bacteria</taxon>
        <taxon>Bacillati</taxon>
        <taxon>Actinomycetota</taxon>
        <taxon>Actinomycetes</taxon>
        <taxon>Streptosporangiales</taxon>
        <taxon>Thermomonosporaceae</taxon>
        <taxon>Actinomadura</taxon>
    </lineage>
</organism>
<evidence type="ECO:0000256" key="1">
    <source>
        <dbReference type="ARBA" id="ARBA00004651"/>
    </source>
</evidence>
<evidence type="ECO:0000313" key="9">
    <source>
        <dbReference type="EMBL" id="MBC6466347.1"/>
    </source>
</evidence>
<feature type="transmembrane region" description="Helical" evidence="7">
    <location>
        <begin position="123"/>
        <end position="141"/>
    </location>
</feature>
<feature type="transmembrane region" description="Helical" evidence="7">
    <location>
        <begin position="261"/>
        <end position="283"/>
    </location>
</feature>
<dbReference type="Pfam" id="PF08817">
    <property type="entry name" value="YukD"/>
    <property type="match status" value="1"/>
</dbReference>
<feature type="transmembrane region" description="Helical" evidence="7">
    <location>
        <begin position="322"/>
        <end position="341"/>
    </location>
</feature>
<feature type="transmembrane region" description="Helical" evidence="7">
    <location>
        <begin position="147"/>
        <end position="165"/>
    </location>
</feature>